<sequence length="352" mass="36550">MRKALAAVAGLLALAAGTTAALLVGGDTEAAAPPAPSTTATAAITRQDLVDTKTVDGALTYAGERRISTDATGTVTSVAKEGSVVRRGRPLLKIDRKPLVLLYGSLPLYRPLRQGVDDGPDVEQLERNLKALGYGADLTVDKHFSYATYLAVKAWQEDNGLPETGQVDATQAVFLPSAVRVTEAKVSVGDRTAPGRPALTVSGLRRLVHVDLDTGDQALVKKGARVTVELPGGERIKGRVHAIGTVAKGGSAQGQDSGSTTVDVDITLDKTPKTRLDQAPVEVELVSERHKNVLAVPVEALLALREGGFGVEVVENGAARLVAVKTGAFGGGMVEITGEGLTEGMRVGVPES</sequence>
<evidence type="ECO:0000313" key="6">
    <source>
        <dbReference type="Proteomes" id="UP001602119"/>
    </source>
</evidence>
<comment type="subcellular location">
    <subcellularLocation>
        <location evidence="1">Cell envelope</location>
    </subcellularLocation>
</comment>
<dbReference type="Gene3D" id="1.10.101.10">
    <property type="entry name" value="PGBD-like superfamily/PGBD"/>
    <property type="match status" value="1"/>
</dbReference>
<comment type="caution">
    <text evidence="5">The sequence shown here is derived from an EMBL/GenBank/DDBJ whole genome shotgun (WGS) entry which is preliminary data.</text>
</comment>
<protein>
    <submittedName>
        <fullName evidence="5">Efflux RND transporter periplasmic adaptor subunit</fullName>
    </submittedName>
</protein>
<accession>A0ABW6UYF6</accession>
<proteinExistence type="predicted"/>
<dbReference type="PANTHER" id="PTHR32347">
    <property type="entry name" value="EFFLUX SYSTEM COMPONENT YKNX-RELATED"/>
    <property type="match status" value="1"/>
</dbReference>
<dbReference type="RefSeq" id="WP_387340615.1">
    <property type="nucleotide sequence ID" value="NZ_JBIAXI010000002.1"/>
</dbReference>
<evidence type="ECO:0000256" key="2">
    <source>
        <dbReference type="ARBA" id="ARBA00023054"/>
    </source>
</evidence>
<dbReference type="Pfam" id="PF01471">
    <property type="entry name" value="PG_binding_1"/>
    <property type="match status" value="1"/>
</dbReference>
<dbReference type="InterPro" id="IPR036366">
    <property type="entry name" value="PGBDSf"/>
</dbReference>
<dbReference type="SUPFAM" id="SSF47090">
    <property type="entry name" value="PGBD-like"/>
    <property type="match status" value="1"/>
</dbReference>
<feature type="domain" description="Peptidoglycan binding-like" evidence="4">
    <location>
        <begin position="119"/>
        <end position="170"/>
    </location>
</feature>
<evidence type="ECO:0000256" key="1">
    <source>
        <dbReference type="ARBA" id="ARBA00004196"/>
    </source>
</evidence>
<evidence type="ECO:0000256" key="3">
    <source>
        <dbReference type="SAM" id="SignalP"/>
    </source>
</evidence>
<reference evidence="5 6" key="1">
    <citation type="submission" date="2024-10" db="EMBL/GenBank/DDBJ databases">
        <title>The Natural Products Discovery Center: Release of the First 8490 Sequenced Strains for Exploring Actinobacteria Biosynthetic Diversity.</title>
        <authorList>
            <person name="Kalkreuter E."/>
            <person name="Kautsar S.A."/>
            <person name="Yang D."/>
            <person name="Bader C.D."/>
            <person name="Teijaro C.N."/>
            <person name="Fluegel L."/>
            <person name="Davis C.M."/>
            <person name="Simpson J.R."/>
            <person name="Lauterbach L."/>
            <person name="Steele A.D."/>
            <person name="Gui C."/>
            <person name="Meng S."/>
            <person name="Li G."/>
            <person name="Viehrig K."/>
            <person name="Ye F."/>
            <person name="Su P."/>
            <person name="Kiefer A.F."/>
            <person name="Nichols A."/>
            <person name="Cepeda A.J."/>
            <person name="Yan W."/>
            <person name="Fan B."/>
            <person name="Jiang Y."/>
            <person name="Adhikari A."/>
            <person name="Zheng C.-J."/>
            <person name="Schuster L."/>
            <person name="Cowan T.M."/>
            <person name="Smanski M.J."/>
            <person name="Chevrette M.G."/>
            <person name="De Carvalho L.P.S."/>
            <person name="Shen B."/>
        </authorList>
    </citation>
    <scope>NUCLEOTIDE SEQUENCE [LARGE SCALE GENOMIC DNA]</scope>
    <source>
        <strain evidence="5 6">NPDC001281</strain>
    </source>
</reference>
<dbReference type="InterPro" id="IPR002477">
    <property type="entry name" value="Peptidoglycan-bd-like"/>
</dbReference>
<dbReference type="EMBL" id="JBIAXI010000002">
    <property type="protein sequence ID" value="MFF4772098.1"/>
    <property type="molecule type" value="Genomic_DNA"/>
</dbReference>
<gene>
    <name evidence="5" type="ORF">ACFY05_04505</name>
</gene>
<organism evidence="5 6">
    <name type="scientific">Microtetraspora fusca</name>
    <dbReference type="NCBI Taxonomy" id="1997"/>
    <lineage>
        <taxon>Bacteria</taxon>
        <taxon>Bacillati</taxon>
        <taxon>Actinomycetota</taxon>
        <taxon>Actinomycetes</taxon>
        <taxon>Streptosporangiales</taxon>
        <taxon>Streptosporangiaceae</taxon>
        <taxon>Microtetraspora</taxon>
    </lineage>
</organism>
<dbReference type="Proteomes" id="UP001602119">
    <property type="component" value="Unassembled WGS sequence"/>
</dbReference>
<dbReference type="InterPro" id="IPR036365">
    <property type="entry name" value="PGBD-like_sf"/>
</dbReference>
<feature type="chain" id="PRO_5046127048" evidence="3">
    <location>
        <begin position="21"/>
        <end position="352"/>
    </location>
</feature>
<feature type="signal peptide" evidence="3">
    <location>
        <begin position="1"/>
        <end position="20"/>
    </location>
</feature>
<keyword evidence="2" id="KW-0175">Coiled coil</keyword>
<name>A0ABW6UYF6_MICFU</name>
<keyword evidence="6" id="KW-1185">Reference proteome</keyword>
<evidence type="ECO:0000313" key="5">
    <source>
        <dbReference type="EMBL" id="MFF4772098.1"/>
    </source>
</evidence>
<dbReference type="InterPro" id="IPR050465">
    <property type="entry name" value="UPF0194_transport"/>
</dbReference>
<dbReference type="Gene3D" id="2.40.420.20">
    <property type="match status" value="1"/>
</dbReference>
<keyword evidence="3" id="KW-0732">Signal</keyword>
<evidence type="ECO:0000259" key="4">
    <source>
        <dbReference type="Pfam" id="PF01471"/>
    </source>
</evidence>